<dbReference type="SMART" id="SM00421">
    <property type="entry name" value="HTH_LUXR"/>
    <property type="match status" value="1"/>
</dbReference>
<dbReference type="InterPro" id="IPR016032">
    <property type="entry name" value="Sig_transdc_resp-reg_C-effctor"/>
</dbReference>
<proteinExistence type="predicted"/>
<dbReference type="Pfam" id="PF00196">
    <property type="entry name" value="GerE"/>
    <property type="match status" value="1"/>
</dbReference>
<keyword evidence="2" id="KW-0238">DNA-binding</keyword>
<dbReference type="PROSITE" id="PS50043">
    <property type="entry name" value="HTH_LUXR_2"/>
    <property type="match status" value="1"/>
</dbReference>
<dbReference type="SUPFAM" id="SSF46894">
    <property type="entry name" value="C-terminal effector domain of the bipartite response regulators"/>
    <property type="match status" value="1"/>
</dbReference>
<dbReference type="PROSITE" id="PS50110">
    <property type="entry name" value="RESPONSE_REGULATORY"/>
    <property type="match status" value="1"/>
</dbReference>
<dbReference type="InterPro" id="IPR039420">
    <property type="entry name" value="WalR-like"/>
</dbReference>
<keyword evidence="7" id="KW-1185">Reference proteome</keyword>
<name>A0A0F0LDU2_9MICO</name>
<dbReference type="InterPro" id="IPR058245">
    <property type="entry name" value="NreC/VraR/RcsB-like_REC"/>
</dbReference>
<feature type="domain" description="Response regulatory" evidence="5">
    <location>
        <begin position="9"/>
        <end position="125"/>
    </location>
</feature>
<gene>
    <name evidence="6" type="primary">vraR_1</name>
    <name evidence="6" type="ORF">RL72_00331</name>
</gene>
<dbReference type="AlphaFoldDB" id="A0A0F0LDU2"/>
<evidence type="ECO:0000259" key="5">
    <source>
        <dbReference type="PROSITE" id="PS50110"/>
    </source>
</evidence>
<dbReference type="PRINTS" id="PR00038">
    <property type="entry name" value="HTHLUXR"/>
</dbReference>
<dbReference type="PANTHER" id="PTHR43214:SF42">
    <property type="entry name" value="TRANSCRIPTIONAL REGULATORY PROTEIN DESR"/>
    <property type="match status" value="1"/>
</dbReference>
<dbReference type="InterPro" id="IPR000792">
    <property type="entry name" value="Tscrpt_reg_LuxR_C"/>
</dbReference>
<dbReference type="CDD" id="cd17535">
    <property type="entry name" value="REC_NarL-like"/>
    <property type="match status" value="1"/>
</dbReference>
<dbReference type="InterPro" id="IPR011006">
    <property type="entry name" value="CheY-like_superfamily"/>
</dbReference>
<evidence type="ECO:0000259" key="4">
    <source>
        <dbReference type="PROSITE" id="PS50043"/>
    </source>
</evidence>
<dbReference type="GO" id="GO:0006355">
    <property type="term" value="P:regulation of DNA-templated transcription"/>
    <property type="evidence" value="ECO:0007669"/>
    <property type="project" value="InterPro"/>
</dbReference>
<evidence type="ECO:0000256" key="1">
    <source>
        <dbReference type="ARBA" id="ARBA00022553"/>
    </source>
</evidence>
<dbReference type="PATRIC" id="fig|582680.7.peg.346"/>
<protein>
    <submittedName>
        <fullName evidence="6">Response regulator protein VraR</fullName>
    </submittedName>
</protein>
<dbReference type="GO" id="GO:0000160">
    <property type="term" value="P:phosphorelay signal transduction system"/>
    <property type="evidence" value="ECO:0007669"/>
    <property type="project" value="InterPro"/>
</dbReference>
<organism evidence="6 7">
    <name type="scientific">Microbacterium azadirachtae</name>
    <dbReference type="NCBI Taxonomy" id="582680"/>
    <lineage>
        <taxon>Bacteria</taxon>
        <taxon>Bacillati</taxon>
        <taxon>Actinomycetota</taxon>
        <taxon>Actinomycetes</taxon>
        <taxon>Micrococcales</taxon>
        <taxon>Microbacteriaceae</taxon>
        <taxon>Microbacterium</taxon>
    </lineage>
</organism>
<dbReference type="RefSeq" id="WP_045249073.1">
    <property type="nucleotide sequence ID" value="NZ_JYIT01000047.1"/>
</dbReference>
<dbReference type="SUPFAM" id="SSF52172">
    <property type="entry name" value="CheY-like"/>
    <property type="match status" value="1"/>
</dbReference>
<dbReference type="SMART" id="SM00448">
    <property type="entry name" value="REC"/>
    <property type="match status" value="1"/>
</dbReference>
<evidence type="ECO:0000313" key="7">
    <source>
        <dbReference type="Proteomes" id="UP000033448"/>
    </source>
</evidence>
<accession>A0A0F0LDU2</accession>
<dbReference type="OrthoDB" id="9808843at2"/>
<reference evidence="6 7" key="1">
    <citation type="submission" date="2015-02" db="EMBL/GenBank/DDBJ databases">
        <title>Draft genome sequences of ten Microbacterium spp. with emphasis on heavy metal contaminated environments.</title>
        <authorList>
            <person name="Corretto E."/>
        </authorList>
    </citation>
    <scope>NUCLEOTIDE SEQUENCE [LARGE SCALE GENOMIC DNA]</scope>
    <source>
        <strain evidence="6 7">DSM 23848</strain>
    </source>
</reference>
<keyword evidence="1 3" id="KW-0597">Phosphoprotein</keyword>
<feature type="modified residue" description="4-aspartylphosphate" evidence="3">
    <location>
        <position position="60"/>
    </location>
</feature>
<evidence type="ECO:0000313" key="6">
    <source>
        <dbReference type="EMBL" id="KJL29701.1"/>
    </source>
</evidence>
<feature type="domain" description="HTH luxR-type" evidence="4">
    <location>
        <begin position="139"/>
        <end position="204"/>
    </location>
</feature>
<dbReference type="PANTHER" id="PTHR43214">
    <property type="entry name" value="TWO-COMPONENT RESPONSE REGULATOR"/>
    <property type="match status" value="1"/>
</dbReference>
<dbReference type="Pfam" id="PF00072">
    <property type="entry name" value="Response_reg"/>
    <property type="match status" value="1"/>
</dbReference>
<evidence type="ECO:0000256" key="2">
    <source>
        <dbReference type="ARBA" id="ARBA00023125"/>
    </source>
</evidence>
<sequence length="206" mass="22977">MNPYPQPVTVLLADDEQLIRSALAALLPLNGDITVIAEAADGREAVRLTRERRPDVVVMDLDMPVMDGLQAAVTIHDDDPDQIIILLTRHAKPGVLRRALKAGVLGFLSKAADPQLIADVIRTVARRQRWIDPSIAAHAMTDDCPLTERELDVLRETSEGYAVTEIARRLHLAHGTVRNYLSNAMQKTQTTTRHEAARYAREHDWL</sequence>
<dbReference type="PROSITE" id="PS00622">
    <property type="entry name" value="HTH_LUXR_1"/>
    <property type="match status" value="1"/>
</dbReference>
<evidence type="ECO:0000256" key="3">
    <source>
        <dbReference type="PROSITE-ProRule" id="PRU00169"/>
    </source>
</evidence>
<dbReference type="Proteomes" id="UP000033448">
    <property type="component" value="Unassembled WGS sequence"/>
</dbReference>
<dbReference type="Gene3D" id="3.40.50.2300">
    <property type="match status" value="1"/>
</dbReference>
<dbReference type="GO" id="GO:0003677">
    <property type="term" value="F:DNA binding"/>
    <property type="evidence" value="ECO:0007669"/>
    <property type="project" value="UniProtKB-KW"/>
</dbReference>
<dbReference type="EMBL" id="JYIT01000047">
    <property type="protein sequence ID" value="KJL29701.1"/>
    <property type="molecule type" value="Genomic_DNA"/>
</dbReference>
<dbReference type="CDD" id="cd06170">
    <property type="entry name" value="LuxR_C_like"/>
    <property type="match status" value="1"/>
</dbReference>
<dbReference type="InterPro" id="IPR001789">
    <property type="entry name" value="Sig_transdc_resp-reg_receiver"/>
</dbReference>
<comment type="caution">
    <text evidence="6">The sequence shown here is derived from an EMBL/GenBank/DDBJ whole genome shotgun (WGS) entry which is preliminary data.</text>
</comment>